<proteinExistence type="predicted"/>
<name>A0A426ZZ85_ENSVE</name>
<dbReference type="AlphaFoldDB" id="A0A426ZZ85"/>
<evidence type="ECO:0000313" key="3">
    <source>
        <dbReference type="Proteomes" id="UP000287651"/>
    </source>
</evidence>
<accession>A0A426ZZ85</accession>
<evidence type="ECO:0000256" key="1">
    <source>
        <dbReference type="SAM" id="MobiDB-lite"/>
    </source>
</evidence>
<reference evidence="2 3" key="1">
    <citation type="journal article" date="2014" name="Agronomy (Basel)">
        <title>A Draft Genome Sequence for Ensete ventricosum, the Drought-Tolerant Tree Against Hunger.</title>
        <authorList>
            <person name="Harrison J."/>
            <person name="Moore K.A."/>
            <person name="Paszkiewicz K."/>
            <person name="Jones T."/>
            <person name="Grant M."/>
            <person name="Ambacheew D."/>
            <person name="Muzemil S."/>
            <person name="Studholme D.J."/>
        </authorList>
    </citation>
    <scope>NUCLEOTIDE SEQUENCE [LARGE SCALE GENOMIC DNA]</scope>
</reference>
<dbReference type="InterPro" id="IPR044559">
    <property type="entry name" value="WOX13-like"/>
</dbReference>
<dbReference type="Proteomes" id="UP000287651">
    <property type="component" value="Unassembled WGS sequence"/>
</dbReference>
<evidence type="ECO:0000313" key="2">
    <source>
        <dbReference type="EMBL" id="RRT69263.1"/>
    </source>
</evidence>
<protein>
    <submittedName>
        <fullName evidence="2">Uncharacterized protein</fullName>
    </submittedName>
</protein>
<comment type="caution">
    <text evidence="2">The sequence shown here is derived from an EMBL/GenBank/DDBJ whole genome shotgun (WGS) entry which is preliminary data.</text>
</comment>
<dbReference type="EMBL" id="AMZH03004401">
    <property type="protein sequence ID" value="RRT69263.1"/>
    <property type="molecule type" value="Genomic_DNA"/>
</dbReference>
<sequence>MVRREASDSGGDGTRSSEIGEERGEGDRVAEGVLCVKVMTDEQVEVLRRQIAVYATICEQLVEMHRAFAADQDSLAGIFLLPLRLSKRPKQNSWKEGNFA</sequence>
<organism evidence="2 3">
    <name type="scientific">Ensete ventricosum</name>
    <name type="common">Abyssinian banana</name>
    <name type="synonym">Musa ensete</name>
    <dbReference type="NCBI Taxonomy" id="4639"/>
    <lineage>
        <taxon>Eukaryota</taxon>
        <taxon>Viridiplantae</taxon>
        <taxon>Streptophyta</taxon>
        <taxon>Embryophyta</taxon>
        <taxon>Tracheophyta</taxon>
        <taxon>Spermatophyta</taxon>
        <taxon>Magnoliopsida</taxon>
        <taxon>Liliopsida</taxon>
        <taxon>Zingiberales</taxon>
        <taxon>Musaceae</taxon>
        <taxon>Ensete</taxon>
    </lineage>
</organism>
<gene>
    <name evidence="2" type="ORF">B296_00005673</name>
</gene>
<dbReference type="GO" id="GO:0003700">
    <property type="term" value="F:DNA-binding transcription factor activity"/>
    <property type="evidence" value="ECO:0007669"/>
    <property type="project" value="InterPro"/>
</dbReference>
<dbReference type="PANTHER" id="PTHR46777:SF5">
    <property type="entry name" value="WUSCHEL-RELATED HOMEOBOX 13"/>
    <property type="match status" value="1"/>
</dbReference>
<feature type="region of interest" description="Disordered" evidence="1">
    <location>
        <begin position="1"/>
        <end position="26"/>
    </location>
</feature>
<dbReference type="PANTHER" id="PTHR46777">
    <property type="entry name" value="WUSCHEL-RELATED HOMEOBOX 13"/>
    <property type="match status" value="1"/>
</dbReference>